<gene>
    <name evidence="1" type="ORF">AVDCRST_MAG06-1874</name>
</gene>
<dbReference type="EMBL" id="CADCUP010000125">
    <property type="protein sequence ID" value="CAA9395523.1"/>
    <property type="molecule type" value="Genomic_DNA"/>
</dbReference>
<name>A0A6J4NW95_9ACTN</name>
<evidence type="ECO:0000313" key="1">
    <source>
        <dbReference type="EMBL" id="CAA9395523.1"/>
    </source>
</evidence>
<organism evidence="1">
    <name type="scientific">uncultured Nocardioides sp</name>
    <dbReference type="NCBI Taxonomy" id="198441"/>
    <lineage>
        <taxon>Bacteria</taxon>
        <taxon>Bacillati</taxon>
        <taxon>Actinomycetota</taxon>
        <taxon>Actinomycetes</taxon>
        <taxon>Propionibacteriales</taxon>
        <taxon>Nocardioidaceae</taxon>
        <taxon>Nocardioides</taxon>
        <taxon>environmental samples</taxon>
    </lineage>
</organism>
<accession>A0A6J4NW95</accession>
<feature type="non-terminal residue" evidence="1">
    <location>
        <position position="50"/>
    </location>
</feature>
<proteinExistence type="predicted"/>
<feature type="non-terminal residue" evidence="1">
    <location>
        <position position="1"/>
    </location>
</feature>
<dbReference type="AlphaFoldDB" id="A0A6J4NW95"/>
<sequence length="50" mass="5002">DDLAPTPRRPTAGPPACGATALGSGHGLRADHRRAAARAGIIIFGLGLDL</sequence>
<reference evidence="1" key="1">
    <citation type="submission" date="2020-02" db="EMBL/GenBank/DDBJ databases">
        <authorList>
            <person name="Meier V. D."/>
        </authorList>
    </citation>
    <scope>NUCLEOTIDE SEQUENCE</scope>
    <source>
        <strain evidence="1">AVDCRST_MAG06</strain>
    </source>
</reference>
<protein>
    <submittedName>
        <fullName evidence="1">Uncharacterized protein</fullName>
    </submittedName>
</protein>